<dbReference type="InterPro" id="IPR017853">
    <property type="entry name" value="GH"/>
</dbReference>
<feature type="domain" description="Glycosyl hydrolase family 13 catalytic" evidence="8">
    <location>
        <begin position="117"/>
        <end position="474"/>
    </location>
</feature>
<accession>Q11FM0</accession>
<gene>
    <name evidence="9" type="ordered locus">Meso_2421</name>
</gene>
<dbReference type="AlphaFoldDB" id="Q11FM0"/>
<dbReference type="HOGENOM" id="CLU_004245_5_1_5"/>
<dbReference type="CDD" id="cd11325">
    <property type="entry name" value="AmyAc_GTHase"/>
    <property type="match status" value="1"/>
</dbReference>
<dbReference type="PANTHER" id="PTHR43651:SF11">
    <property type="entry name" value="MALTO-OLIGOSYLTREHALOSE TREHALOHYDROLASE"/>
    <property type="match status" value="1"/>
</dbReference>
<dbReference type="SMART" id="SM00642">
    <property type="entry name" value="Aamy"/>
    <property type="match status" value="1"/>
</dbReference>
<evidence type="ECO:0000313" key="9">
    <source>
        <dbReference type="EMBL" id="ABG63805.1"/>
    </source>
</evidence>
<dbReference type="SUPFAM" id="SSF51011">
    <property type="entry name" value="Glycosyl hydrolase domain"/>
    <property type="match status" value="1"/>
</dbReference>
<evidence type="ECO:0000256" key="6">
    <source>
        <dbReference type="ARBA" id="ARBA00023277"/>
    </source>
</evidence>
<name>Q11FM0_CHESB</name>
<keyword evidence="9" id="KW-0378">Hydrolase</keyword>
<dbReference type="SUPFAM" id="SSF51445">
    <property type="entry name" value="(Trans)glycosidases"/>
    <property type="match status" value="1"/>
</dbReference>
<dbReference type="GO" id="GO:0043169">
    <property type="term" value="F:cation binding"/>
    <property type="evidence" value="ECO:0007669"/>
    <property type="project" value="InterPro"/>
</dbReference>
<reference evidence="9" key="1">
    <citation type="submission" date="2006-06" db="EMBL/GenBank/DDBJ databases">
        <title>Complete sequence of chromosome of Chelativorans sp. BNC1.</title>
        <authorList>
            <consortium name="US DOE Joint Genome Institute"/>
            <person name="Copeland A."/>
            <person name="Lucas S."/>
            <person name="Lapidus A."/>
            <person name="Barry K."/>
            <person name="Detter J.C."/>
            <person name="Glavina del Rio T."/>
            <person name="Hammon N."/>
            <person name="Israni S."/>
            <person name="Dalin E."/>
            <person name="Tice H."/>
            <person name="Pitluck S."/>
            <person name="Chertkov O."/>
            <person name="Brettin T."/>
            <person name="Bruce D."/>
            <person name="Han C."/>
            <person name="Tapia R."/>
            <person name="Gilna P."/>
            <person name="Schmutz J."/>
            <person name="Larimer F."/>
            <person name="Land M."/>
            <person name="Hauser L."/>
            <person name="Kyrpides N."/>
            <person name="Mikhailova N."/>
            <person name="Richardson P."/>
        </authorList>
    </citation>
    <scope>NUCLEOTIDE SEQUENCE</scope>
    <source>
        <strain evidence="9">BNC1</strain>
    </source>
</reference>
<dbReference type="CDD" id="cd02855">
    <property type="entry name" value="E_set_GBE_prok_N"/>
    <property type="match status" value="1"/>
</dbReference>
<evidence type="ECO:0000259" key="8">
    <source>
        <dbReference type="SMART" id="SM00642"/>
    </source>
</evidence>
<feature type="active site" description="Nucleophile" evidence="7">
    <location>
        <position position="277"/>
    </location>
</feature>
<dbReference type="Gene3D" id="2.60.40.10">
    <property type="entry name" value="Immunoglobulins"/>
    <property type="match status" value="1"/>
</dbReference>
<dbReference type="PANTHER" id="PTHR43651">
    <property type="entry name" value="1,4-ALPHA-GLUCAN-BRANCHING ENZYME"/>
    <property type="match status" value="1"/>
</dbReference>
<dbReference type="Pfam" id="PF02922">
    <property type="entry name" value="CBM_48"/>
    <property type="match status" value="1"/>
</dbReference>
<evidence type="ECO:0000256" key="7">
    <source>
        <dbReference type="PIRSR" id="PIRSR000463-1"/>
    </source>
</evidence>
<dbReference type="InterPro" id="IPR014756">
    <property type="entry name" value="Ig_E-set"/>
</dbReference>
<dbReference type="Pfam" id="PF00128">
    <property type="entry name" value="Alpha-amylase"/>
    <property type="match status" value="1"/>
</dbReference>
<evidence type="ECO:0000256" key="4">
    <source>
        <dbReference type="ARBA" id="ARBA00012541"/>
    </source>
</evidence>
<keyword evidence="5" id="KW-0808">Transferase</keyword>
<evidence type="ECO:0000256" key="1">
    <source>
        <dbReference type="ARBA" id="ARBA00000826"/>
    </source>
</evidence>
<comment type="catalytic activity">
    <reaction evidence="1">
        <text>Transfers a segment of a (1-&gt;4)-alpha-D-glucan chain to a primary hydroxy group in a similar glucan chain.</text>
        <dbReference type="EC" id="2.4.1.18"/>
    </reaction>
</comment>
<dbReference type="KEGG" id="mes:Meso_2421"/>
<dbReference type="InterPro" id="IPR006048">
    <property type="entry name" value="A-amylase/branching_C"/>
</dbReference>
<dbReference type="InterPro" id="IPR013780">
    <property type="entry name" value="Glyco_hydro_b"/>
</dbReference>
<dbReference type="Pfam" id="PF02806">
    <property type="entry name" value="Alpha-amylase_C"/>
    <property type="match status" value="1"/>
</dbReference>
<dbReference type="PIRSF" id="PIRSF000463">
    <property type="entry name" value="GlgB"/>
    <property type="match status" value="1"/>
</dbReference>
<dbReference type="InterPro" id="IPR013783">
    <property type="entry name" value="Ig-like_fold"/>
</dbReference>
<evidence type="ECO:0000256" key="2">
    <source>
        <dbReference type="ARBA" id="ARBA00002953"/>
    </source>
</evidence>
<dbReference type="CAZy" id="CBM48">
    <property type="family name" value="Carbohydrate-Binding Module Family 48"/>
</dbReference>
<protein>
    <recommendedName>
        <fullName evidence="4">1,4-alpha-glucan branching enzyme</fullName>
        <ecNumber evidence="4">2.4.1.18</ecNumber>
    </recommendedName>
</protein>
<organism evidence="9">
    <name type="scientific">Chelativorans sp. (strain BNC1)</name>
    <dbReference type="NCBI Taxonomy" id="266779"/>
    <lineage>
        <taxon>Bacteria</taxon>
        <taxon>Pseudomonadati</taxon>
        <taxon>Pseudomonadota</taxon>
        <taxon>Alphaproteobacteria</taxon>
        <taxon>Hyphomicrobiales</taxon>
        <taxon>Phyllobacteriaceae</taxon>
        <taxon>Chelativorans</taxon>
    </lineage>
</organism>
<dbReference type="InterPro" id="IPR037439">
    <property type="entry name" value="Branching_enzy"/>
</dbReference>
<keyword evidence="9" id="KW-0326">Glycosidase</keyword>
<proteinExistence type="inferred from homology"/>
<dbReference type="InterPro" id="IPR044143">
    <property type="entry name" value="GlgB_N_E_set_prok"/>
</dbReference>
<dbReference type="eggNOG" id="COG0296">
    <property type="taxonomic scope" value="Bacteria"/>
</dbReference>
<feature type="active site" description="Proton donor" evidence="7">
    <location>
        <position position="322"/>
    </location>
</feature>
<evidence type="ECO:0000256" key="5">
    <source>
        <dbReference type="ARBA" id="ARBA00022679"/>
    </source>
</evidence>
<dbReference type="Gene3D" id="2.60.40.1180">
    <property type="entry name" value="Golgi alpha-mannosidase II"/>
    <property type="match status" value="1"/>
</dbReference>
<dbReference type="GO" id="GO:0005978">
    <property type="term" value="P:glycogen biosynthetic process"/>
    <property type="evidence" value="ECO:0007669"/>
    <property type="project" value="InterPro"/>
</dbReference>
<evidence type="ECO:0000256" key="3">
    <source>
        <dbReference type="ARBA" id="ARBA00009000"/>
    </source>
</evidence>
<keyword evidence="6" id="KW-0119">Carbohydrate metabolism</keyword>
<dbReference type="CAZy" id="GH13">
    <property type="family name" value="Glycoside Hydrolase Family 13"/>
</dbReference>
<sequence>MQEGMGAIVHGNGVAFRVWAPHADAVSVVGTFNDWSDEAAPMTAEDGGFWYADLPSAKPGDEYRFLIRNGEKRLSRIDPYARAVTNSVGNGIIVEQQDDWHEAEFETPPWNELVIYEMHIGTFHRPQDNELGTFDDATERLAHLKRLGINAVQIMPAMEFAGDISWGYNPAHIFAIESSYGGPAAFKAFINAAHKQGIAVILDVVYNHFGPSDLDLWQFDGWSEDDKGGIYFYNDWRSDTPWGDTRPVYGRGEVRQFIRDNALFWLEEYHLDGLRFDMTLYIRNVRGDEGDEGDAIPEGWSLLQWVNSEIRERLPGRITIAEDLRNKAEITGAVDEGGAGFGAQWDSEFVHPIRETLIAPDDESRHMGTVAHALGHSYNGDPFQRVVYTESHDEVANGKARIPHEIAPGDPSHWAAQKRSTLGAALMLTAPGIPMLFQGQEFLQGEWFQDTVPLDWDQSEEFKGIVRLYRDLIRLRRNQMSVTSGLLGRNTRIFRVDEEKKLIAFHRWVEGGPRDDVVVVANFSHQAYASYRMGFPRQGLWNLRLNTDWSGYSPDFGSFESHDVVAEAVECDGLSWSGEVAIGPYTALVFSQD</sequence>
<dbReference type="Gene3D" id="3.20.20.80">
    <property type="entry name" value="Glycosidases"/>
    <property type="match status" value="1"/>
</dbReference>
<dbReference type="InterPro" id="IPR006047">
    <property type="entry name" value="GH13_cat_dom"/>
</dbReference>
<dbReference type="SUPFAM" id="SSF81296">
    <property type="entry name" value="E set domains"/>
    <property type="match status" value="1"/>
</dbReference>
<dbReference type="InterPro" id="IPR004193">
    <property type="entry name" value="Glyco_hydro_13_N"/>
</dbReference>
<dbReference type="GO" id="GO:0004553">
    <property type="term" value="F:hydrolase activity, hydrolyzing O-glycosyl compounds"/>
    <property type="evidence" value="ECO:0007669"/>
    <property type="project" value="InterPro"/>
</dbReference>
<dbReference type="STRING" id="266779.Meso_2421"/>
<dbReference type="EC" id="2.4.1.18" evidence="4"/>
<dbReference type="EMBL" id="CP000390">
    <property type="protein sequence ID" value="ABG63805.1"/>
    <property type="molecule type" value="Genomic_DNA"/>
</dbReference>
<comment type="function">
    <text evidence="2">Catalyzes the formation of the alpha-1,6-glucosidic linkages in glycogen by scission of a 1,4-alpha-linked oligosaccharide from growing alpha-1,4-glucan chains and the subsequent attachment of the oligosaccharide to the alpha-1,6 position.</text>
</comment>
<comment type="similarity">
    <text evidence="3">Belongs to the glycosyl hydrolase 13 family. GlgB subfamily.</text>
</comment>
<dbReference type="GO" id="GO:0003844">
    <property type="term" value="F:1,4-alpha-glucan branching enzyme activity"/>
    <property type="evidence" value="ECO:0007669"/>
    <property type="project" value="UniProtKB-EC"/>
</dbReference>